<evidence type="ECO:0000259" key="7">
    <source>
        <dbReference type="Pfam" id="PF14824"/>
    </source>
</evidence>
<name>A0A7T0C3P2_9BACT</name>
<dbReference type="Gene3D" id="3.30.160.110">
    <property type="entry name" value="Siroheme synthase, domain 2"/>
    <property type="match status" value="1"/>
</dbReference>
<dbReference type="InterPro" id="IPR028281">
    <property type="entry name" value="Sirohaem_synthase_central"/>
</dbReference>
<dbReference type="UniPathway" id="UPA00262">
    <property type="reaction ID" value="UER00222"/>
</dbReference>
<sequence length="231" mass="25941">MLVDLNIFQKKILIIGGGRETTRKVQGLTGQGAQLIFIASAFHPKLEEHLENENYQLITETLSDASRIEAFFPCYMVLATTDDKALNRSIINAAKATDAYVYSVDDPEYSDFSHPAVINFKNSVRLALSTNGKSPLMARKLRESLESALPDLISELDLLQIRLQSEIREEAKTVLSSAEQRKSFLQLLQENPAIQKQLSQNQFNTARDLALALLREYSLPERVVNSGKIEE</sequence>
<keyword evidence="3" id="KW-0560">Oxidoreductase</keyword>
<dbReference type="Gene3D" id="3.40.50.720">
    <property type="entry name" value="NAD(P)-binding Rossmann-like Domain"/>
    <property type="match status" value="1"/>
</dbReference>
<dbReference type="EMBL" id="CP048620">
    <property type="protein sequence ID" value="QPJ65953.1"/>
    <property type="molecule type" value="Genomic_DNA"/>
</dbReference>
<dbReference type="AlphaFoldDB" id="A0A7T0C3P2"/>
<feature type="domain" description="Siroheme synthase central" evidence="7">
    <location>
        <begin position="127"/>
        <end position="147"/>
    </location>
</feature>
<evidence type="ECO:0000256" key="4">
    <source>
        <dbReference type="ARBA" id="ARBA00023027"/>
    </source>
</evidence>
<dbReference type="SUPFAM" id="SSF51735">
    <property type="entry name" value="NAD(P)-binding Rossmann-fold domains"/>
    <property type="match status" value="1"/>
</dbReference>
<keyword evidence="4" id="KW-0520">NAD</keyword>
<dbReference type="NCBIfam" id="TIGR01470">
    <property type="entry name" value="cysG_Nterm"/>
    <property type="match status" value="1"/>
</dbReference>
<evidence type="ECO:0000256" key="3">
    <source>
        <dbReference type="ARBA" id="ARBA00023002"/>
    </source>
</evidence>
<dbReference type="PANTHER" id="PTHR35330">
    <property type="entry name" value="SIROHEME BIOSYNTHESIS PROTEIN MET8"/>
    <property type="match status" value="1"/>
</dbReference>
<accession>A0A7T0C3P2</accession>
<gene>
    <name evidence="8" type="ORF">G3M78_11335</name>
</gene>
<evidence type="ECO:0000256" key="2">
    <source>
        <dbReference type="ARBA" id="ARBA00012400"/>
    </source>
</evidence>
<dbReference type="KEGG" id="nva:G3M78_11335"/>
<dbReference type="GO" id="GO:0043115">
    <property type="term" value="F:precorrin-2 dehydrogenase activity"/>
    <property type="evidence" value="ECO:0007669"/>
    <property type="project" value="UniProtKB-EC"/>
</dbReference>
<dbReference type="Proteomes" id="UP000594464">
    <property type="component" value="Chromosome"/>
</dbReference>
<evidence type="ECO:0000256" key="5">
    <source>
        <dbReference type="ARBA" id="ARBA00023244"/>
    </source>
</evidence>
<dbReference type="PANTHER" id="PTHR35330:SF1">
    <property type="entry name" value="SIROHEME BIOSYNTHESIS PROTEIN MET8"/>
    <property type="match status" value="1"/>
</dbReference>
<dbReference type="SUPFAM" id="SSF75615">
    <property type="entry name" value="Siroheme synthase middle domains-like"/>
    <property type="match status" value="1"/>
</dbReference>
<evidence type="ECO:0000313" key="8">
    <source>
        <dbReference type="EMBL" id="QPJ65953.1"/>
    </source>
</evidence>
<comment type="catalytic activity">
    <reaction evidence="6">
        <text>precorrin-2 + NAD(+) = sirohydrochlorin + NADH + 2 H(+)</text>
        <dbReference type="Rhea" id="RHEA:15613"/>
        <dbReference type="ChEBI" id="CHEBI:15378"/>
        <dbReference type="ChEBI" id="CHEBI:57540"/>
        <dbReference type="ChEBI" id="CHEBI:57945"/>
        <dbReference type="ChEBI" id="CHEBI:58351"/>
        <dbReference type="ChEBI" id="CHEBI:58827"/>
        <dbReference type="EC" id="1.3.1.76"/>
    </reaction>
</comment>
<dbReference type="Pfam" id="PF14824">
    <property type="entry name" value="Sirohm_synth_M"/>
    <property type="match status" value="1"/>
</dbReference>
<proteinExistence type="predicted"/>
<dbReference type="InterPro" id="IPR028161">
    <property type="entry name" value="Met8-like"/>
</dbReference>
<dbReference type="GO" id="GO:0019354">
    <property type="term" value="P:siroheme biosynthetic process"/>
    <property type="evidence" value="ECO:0007669"/>
    <property type="project" value="UniProtKB-UniPathway"/>
</dbReference>
<dbReference type="EC" id="1.3.1.76" evidence="2"/>
<comment type="pathway">
    <text evidence="1">Porphyrin-containing compound metabolism; siroheme biosynthesis; sirohydrochlorin from precorrin-2: step 1/1.</text>
</comment>
<organism evidence="8 9">
    <name type="scientific">Candidatus Nitrohelix vancouverensis</name>
    <dbReference type="NCBI Taxonomy" id="2705534"/>
    <lineage>
        <taxon>Bacteria</taxon>
        <taxon>Pseudomonadati</taxon>
        <taxon>Nitrospinota/Tectimicrobiota group</taxon>
        <taxon>Nitrospinota</taxon>
        <taxon>Nitrospinia</taxon>
        <taxon>Nitrospinales</taxon>
        <taxon>Nitrospinaceae</taxon>
        <taxon>Candidatus Nitrohelix</taxon>
    </lineage>
</organism>
<dbReference type="InterPro" id="IPR036291">
    <property type="entry name" value="NAD(P)-bd_dom_sf"/>
</dbReference>
<evidence type="ECO:0000313" key="9">
    <source>
        <dbReference type="Proteomes" id="UP000594464"/>
    </source>
</evidence>
<protein>
    <recommendedName>
        <fullName evidence="2">precorrin-2 dehydrogenase</fullName>
        <ecNumber evidence="2">1.3.1.76</ecNumber>
    </recommendedName>
</protein>
<evidence type="ECO:0000256" key="1">
    <source>
        <dbReference type="ARBA" id="ARBA00005010"/>
    </source>
</evidence>
<keyword evidence="5" id="KW-0627">Porphyrin biosynthesis</keyword>
<dbReference type="Pfam" id="PF13241">
    <property type="entry name" value="NAD_binding_7"/>
    <property type="match status" value="1"/>
</dbReference>
<dbReference type="InterPro" id="IPR006367">
    <property type="entry name" value="Sirohaem_synthase_N"/>
</dbReference>
<reference evidence="9" key="1">
    <citation type="submission" date="2020-02" db="EMBL/GenBank/DDBJ databases">
        <title>Genomic and physiological characterization of two novel Nitrospinaceae genera.</title>
        <authorList>
            <person name="Mueller A.J."/>
            <person name="Jung M.-Y."/>
            <person name="Strachan C.R."/>
            <person name="Herbold C.W."/>
            <person name="Kirkegaard R.H."/>
            <person name="Daims H."/>
        </authorList>
    </citation>
    <scope>NUCLEOTIDE SEQUENCE [LARGE SCALE GENOMIC DNA]</scope>
</reference>
<dbReference type="GO" id="GO:0004325">
    <property type="term" value="F:ferrochelatase activity"/>
    <property type="evidence" value="ECO:0007669"/>
    <property type="project" value="InterPro"/>
</dbReference>
<evidence type="ECO:0000256" key="6">
    <source>
        <dbReference type="ARBA" id="ARBA00047561"/>
    </source>
</evidence>